<name>A0A2D3W637_9BACT</name>
<feature type="transmembrane region" description="Helical" evidence="1">
    <location>
        <begin position="139"/>
        <end position="160"/>
    </location>
</feature>
<dbReference type="Pfam" id="PF03929">
    <property type="entry name" value="PepSY_TM"/>
    <property type="match status" value="1"/>
</dbReference>
<dbReference type="InterPro" id="IPR005625">
    <property type="entry name" value="PepSY-ass_TM"/>
</dbReference>
<dbReference type="Proteomes" id="UP000231638">
    <property type="component" value="Unassembled WGS sequence"/>
</dbReference>
<evidence type="ECO:0000256" key="1">
    <source>
        <dbReference type="SAM" id="Phobius"/>
    </source>
</evidence>
<evidence type="ECO:0000313" key="2">
    <source>
        <dbReference type="EMBL" id="DAB36811.1"/>
    </source>
</evidence>
<dbReference type="AlphaFoldDB" id="A0A2D3W637"/>
<keyword evidence="1" id="KW-1133">Transmembrane helix</keyword>
<sequence>MRKFWFWIHWFLGIFLFLFLSITALSGAVLSFQEEILSWLNPQSLHVNDARAKNYLPSQILEVAQAAYPKAKISHIRYDEARTLPWVWIIQPGQKGHEGMYYAIDPLKGDVTLMKGMRFFAAMNRLHRSLMLDQLGKNVVALTTIAFLLLVVSGIYLYWGSLKRHFFAALKIDFTKKGRAFIYRLHCALGMWIVPWYLLICLSGLYWSYGWYAQALHTLSGTEAPMKRGGTKPPNGDTNKVAEPLHVNRLDDAWQLFCTQVPSFKSADVMLTLAGKNAVIRYVNEEARHPDAFNTLLIDTQRMRIVSTQAYDDLPIEAKWMKSMSSVHSGAFFGMFGRIGVFIASLSTVLFVVTGWMLYLGKKRQKRKNKEFLP</sequence>
<feature type="transmembrane region" description="Helical" evidence="1">
    <location>
        <begin position="331"/>
        <end position="360"/>
    </location>
</feature>
<dbReference type="PANTHER" id="PTHR34219:SF3">
    <property type="entry name" value="BLL7967 PROTEIN"/>
    <property type="match status" value="1"/>
</dbReference>
<comment type="caution">
    <text evidence="2">The sequence shown here is derived from an EMBL/GenBank/DDBJ whole genome shotgun (WGS) entry which is preliminary data.</text>
</comment>
<gene>
    <name evidence="2" type="ORF">CFH80_02910</name>
</gene>
<organism evidence="2 3">
    <name type="scientific">Sulfurospirillum cavolei</name>
    <dbReference type="NCBI Taxonomy" id="366522"/>
    <lineage>
        <taxon>Bacteria</taxon>
        <taxon>Pseudomonadati</taxon>
        <taxon>Campylobacterota</taxon>
        <taxon>Epsilonproteobacteria</taxon>
        <taxon>Campylobacterales</taxon>
        <taxon>Sulfurospirillaceae</taxon>
        <taxon>Sulfurospirillum</taxon>
    </lineage>
</organism>
<feature type="transmembrane region" description="Helical" evidence="1">
    <location>
        <begin position="181"/>
        <end position="207"/>
    </location>
</feature>
<accession>A0A2D3W637</accession>
<protein>
    <recommendedName>
        <fullName evidence="4">Peptidase</fullName>
    </recommendedName>
</protein>
<reference evidence="2 3" key="1">
    <citation type="journal article" date="2017" name="Front. Microbiol.">
        <title>Comparative Genomic Analysis of the Class Epsilonproteobacteria and Proposed Reclassification to Epsilonbacteraeota (phyl. nov.).</title>
        <authorList>
            <person name="Waite D.W."/>
            <person name="Vanwonterghem I."/>
            <person name="Rinke C."/>
            <person name="Parks D.H."/>
            <person name="Zhang Y."/>
            <person name="Takai K."/>
            <person name="Sievert S.M."/>
            <person name="Simon J."/>
            <person name="Campbell B.J."/>
            <person name="Hanson T.E."/>
            <person name="Woyke T."/>
            <person name="Klotz M.G."/>
            <person name="Hugenholtz P."/>
        </authorList>
    </citation>
    <scope>NUCLEOTIDE SEQUENCE [LARGE SCALE GENOMIC DNA]</scope>
    <source>
        <strain evidence="2">UBA11420</strain>
    </source>
</reference>
<dbReference type="EMBL" id="DLUG01000081">
    <property type="protein sequence ID" value="DAB36811.1"/>
    <property type="molecule type" value="Genomic_DNA"/>
</dbReference>
<dbReference type="PANTHER" id="PTHR34219">
    <property type="entry name" value="IRON-REGULATED INNER MEMBRANE PROTEIN-RELATED"/>
    <property type="match status" value="1"/>
</dbReference>
<keyword evidence="1" id="KW-0812">Transmembrane</keyword>
<proteinExistence type="predicted"/>
<evidence type="ECO:0000313" key="3">
    <source>
        <dbReference type="Proteomes" id="UP000231638"/>
    </source>
</evidence>
<evidence type="ECO:0008006" key="4">
    <source>
        <dbReference type="Google" id="ProtNLM"/>
    </source>
</evidence>
<keyword evidence="1" id="KW-0472">Membrane</keyword>